<evidence type="ECO:0000313" key="2">
    <source>
        <dbReference type="Proteomes" id="UP000183832"/>
    </source>
</evidence>
<name>A0A1J1J820_9DIPT</name>
<dbReference type="Proteomes" id="UP000183832">
    <property type="component" value="Unassembled WGS sequence"/>
</dbReference>
<gene>
    <name evidence="1" type="ORF">CLUMA_CG021446</name>
</gene>
<accession>A0A1J1J820</accession>
<keyword evidence="2" id="KW-1185">Reference proteome</keyword>
<protein>
    <submittedName>
        <fullName evidence="1">CLUMA_CG021446, isoform A</fullName>
    </submittedName>
</protein>
<evidence type="ECO:0000313" key="1">
    <source>
        <dbReference type="EMBL" id="CRL08581.1"/>
    </source>
</evidence>
<dbReference type="EMBL" id="CVRI01000075">
    <property type="protein sequence ID" value="CRL08581.1"/>
    <property type="molecule type" value="Genomic_DNA"/>
</dbReference>
<organism evidence="1 2">
    <name type="scientific">Clunio marinus</name>
    <dbReference type="NCBI Taxonomy" id="568069"/>
    <lineage>
        <taxon>Eukaryota</taxon>
        <taxon>Metazoa</taxon>
        <taxon>Ecdysozoa</taxon>
        <taxon>Arthropoda</taxon>
        <taxon>Hexapoda</taxon>
        <taxon>Insecta</taxon>
        <taxon>Pterygota</taxon>
        <taxon>Neoptera</taxon>
        <taxon>Endopterygota</taxon>
        <taxon>Diptera</taxon>
        <taxon>Nematocera</taxon>
        <taxon>Chironomoidea</taxon>
        <taxon>Chironomidae</taxon>
        <taxon>Clunio</taxon>
    </lineage>
</organism>
<sequence length="61" mass="7373">MFYLGASSKWKIHLHLAFHREETHENVSQFICLYIYVQRKIPLMLKLGLRFHFLSAFCLDM</sequence>
<reference evidence="1 2" key="1">
    <citation type="submission" date="2015-04" db="EMBL/GenBank/DDBJ databases">
        <authorList>
            <person name="Syromyatnikov M.Y."/>
            <person name="Popov V.N."/>
        </authorList>
    </citation>
    <scope>NUCLEOTIDE SEQUENCE [LARGE SCALE GENOMIC DNA]</scope>
</reference>
<proteinExistence type="predicted"/>
<dbReference type="AlphaFoldDB" id="A0A1J1J820"/>